<name>A0ACC0LNN9_RHOML</name>
<proteinExistence type="predicted"/>
<protein>
    <submittedName>
        <fullName evidence="1">Uncharacterized protein</fullName>
    </submittedName>
</protein>
<dbReference type="Proteomes" id="UP001062846">
    <property type="component" value="Chromosome 11"/>
</dbReference>
<reference evidence="1" key="1">
    <citation type="submission" date="2022-02" db="EMBL/GenBank/DDBJ databases">
        <title>Plant Genome Project.</title>
        <authorList>
            <person name="Zhang R.-G."/>
        </authorList>
    </citation>
    <scope>NUCLEOTIDE SEQUENCE</scope>
    <source>
        <strain evidence="1">AT1</strain>
    </source>
</reference>
<sequence>MPAKQMVSTFDPGPFACGSIYTAKQMVNRSGFRSASVSGFDSETNKGDLRCSDVAVAVGNGGDLFNSETGSPATSVVVTVPMAVAAAVDATD</sequence>
<dbReference type="EMBL" id="CM046398">
    <property type="protein sequence ID" value="KAI8529944.1"/>
    <property type="molecule type" value="Genomic_DNA"/>
</dbReference>
<accession>A0ACC0LNN9</accession>
<evidence type="ECO:0000313" key="1">
    <source>
        <dbReference type="EMBL" id="KAI8529944.1"/>
    </source>
</evidence>
<comment type="caution">
    <text evidence="1">The sequence shown here is derived from an EMBL/GenBank/DDBJ whole genome shotgun (WGS) entry which is preliminary data.</text>
</comment>
<evidence type="ECO:0000313" key="2">
    <source>
        <dbReference type="Proteomes" id="UP001062846"/>
    </source>
</evidence>
<keyword evidence="2" id="KW-1185">Reference proteome</keyword>
<organism evidence="1 2">
    <name type="scientific">Rhododendron molle</name>
    <name type="common">Chinese azalea</name>
    <name type="synonym">Azalea mollis</name>
    <dbReference type="NCBI Taxonomy" id="49168"/>
    <lineage>
        <taxon>Eukaryota</taxon>
        <taxon>Viridiplantae</taxon>
        <taxon>Streptophyta</taxon>
        <taxon>Embryophyta</taxon>
        <taxon>Tracheophyta</taxon>
        <taxon>Spermatophyta</taxon>
        <taxon>Magnoliopsida</taxon>
        <taxon>eudicotyledons</taxon>
        <taxon>Gunneridae</taxon>
        <taxon>Pentapetalae</taxon>
        <taxon>asterids</taxon>
        <taxon>Ericales</taxon>
        <taxon>Ericaceae</taxon>
        <taxon>Ericoideae</taxon>
        <taxon>Rhodoreae</taxon>
        <taxon>Rhododendron</taxon>
    </lineage>
</organism>
<gene>
    <name evidence="1" type="ORF">RHMOL_Rhmol11G0015100</name>
</gene>